<protein>
    <submittedName>
        <fullName evidence="1">Uncharacterized protein</fullName>
    </submittedName>
</protein>
<sequence length="655" mass="70162">MAASVVNLFLWTSDGMKEQLRTLLKLSKFGTRSRLTTWQKQREQIMDWVSLHASELQTLPEGLGLLTARLISSELFTVDSAGVLKLDTWPEVAGAWAARKAAEAEKFGEVSAWAQALLALVAPAPTGASLESTAGGAGASGSGGAAALSSAGALTGGGAIGCWGGSRWRRFCRDGPREFGHRFAFAAEVNPNASAAALASSAPTTAVDPNVIAAAIAVALGAKLDAFGERLSTLEAQGSAAGGAGLHGGGAVPVEAARLQNAIRDSIATVEDWDISRCAQACTDLIHETARYVLPELRAEECELDELPAGREATVEHWRAFVHLLQARVGEFQRFVKSQVPSFIISDVMVSSFFTKRKRGTFEDDEEEARAAGGGRGLVPPLDATRRDCLATLGEGFRTVNEEQLARALRGELAQEDVARLAGAGPSLTAMPSRGPLAGIDLLVSPVKRLQQEDEGRLKLKDGELTVVAKKNKCKDFDEWERGFLRILCEAPVEARDDLADFMAWARTIAAEFSFFHFNEFYEHLMRQVQRSSAGISLDGYDRVWQVYKQQHNLQPKGVKAKPREGVPVVAPDPMVDADAALELEEPMVVQAAGAVDAQVGCGPPDVEDDGGVPQVPPGGADVPGGWWKDLRADEFVPVWDVLGGPRRHDRAPMA</sequence>
<gene>
    <name evidence="1" type="ORF">CYMTET_46761</name>
</gene>
<name>A0AAE0EWS9_9CHLO</name>
<dbReference type="AlphaFoldDB" id="A0AAE0EWS9"/>
<comment type="caution">
    <text evidence="1">The sequence shown here is derived from an EMBL/GenBank/DDBJ whole genome shotgun (WGS) entry which is preliminary data.</text>
</comment>
<evidence type="ECO:0000313" key="2">
    <source>
        <dbReference type="Proteomes" id="UP001190700"/>
    </source>
</evidence>
<accession>A0AAE0EWS9</accession>
<proteinExistence type="predicted"/>
<dbReference type="Proteomes" id="UP001190700">
    <property type="component" value="Unassembled WGS sequence"/>
</dbReference>
<evidence type="ECO:0000313" key="1">
    <source>
        <dbReference type="EMBL" id="KAK3243606.1"/>
    </source>
</evidence>
<organism evidence="1 2">
    <name type="scientific">Cymbomonas tetramitiformis</name>
    <dbReference type="NCBI Taxonomy" id="36881"/>
    <lineage>
        <taxon>Eukaryota</taxon>
        <taxon>Viridiplantae</taxon>
        <taxon>Chlorophyta</taxon>
        <taxon>Pyramimonadophyceae</taxon>
        <taxon>Pyramimonadales</taxon>
        <taxon>Pyramimonadaceae</taxon>
        <taxon>Cymbomonas</taxon>
    </lineage>
</organism>
<reference evidence="1 2" key="1">
    <citation type="journal article" date="2015" name="Genome Biol. Evol.">
        <title>Comparative Genomics of a Bacterivorous Green Alga Reveals Evolutionary Causalities and Consequences of Phago-Mixotrophic Mode of Nutrition.</title>
        <authorList>
            <person name="Burns J.A."/>
            <person name="Paasch A."/>
            <person name="Narechania A."/>
            <person name="Kim E."/>
        </authorList>
    </citation>
    <scope>NUCLEOTIDE SEQUENCE [LARGE SCALE GENOMIC DNA]</scope>
    <source>
        <strain evidence="1 2">PLY_AMNH</strain>
    </source>
</reference>
<keyword evidence="2" id="KW-1185">Reference proteome</keyword>
<dbReference type="EMBL" id="LGRX02032755">
    <property type="protein sequence ID" value="KAK3243606.1"/>
    <property type="molecule type" value="Genomic_DNA"/>
</dbReference>